<keyword evidence="3" id="KW-1185">Reference proteome</keyword>
<dbReference type="PaxDb" id="39947-A0A0P0VPG9"/>
<gene>
    <name evidence="2" type="ordered locus">Os02g0740800</name>
    <name evidence="2" type="ORF">OSNPB_020740800</name>
</gene>
<evidence type="ECO:0000313" key="2">
    <source>
        <dbReference type="EMBL" id="BAS80846.1"/>
    </source>
</evidence>
<feature type="compositionally biased region" description="Basic and acidic residues" evidence="1">
    <location>
        <begin position="171"/>
        <end position="180"/>
    </location>
</feature>
<evidence type="ECO:0000313" key="3">
    <source>
        <dbReference type="Proteomes" id="UP000059680"/>
    </source>
</evidence>
<dbReference type="AlphaFoldDB" id="A0A0P0VPG9"/>
<dbReference type="InParanoid" id="A0A0P0VPG9"/>
<protein>
    <submittedName>
        <fullName evidence="2">Os02g0740800 protein</fullName>
    </submittedName>
</protein>
<evidence type="ECO:0000256" key="1">
    <source>
        <dbReference type="SAM" id="MobiDB-lite"/>
    </source>
</evidence>
<organism evidence="2 3">
    <name type="scientific">Oryza sativa subsp. japonica</name>
    <name type="common">Rice</name>
    <dbReference type="NCBI Taxonomy" id="39947"/>
    <lineage>
        <taxon>Eukaryota</taxon>
        <taxon>Viridiplantae</taxon>
        <taxon>Streptophyta</taxon>
        <taxon>Embryophyta</taxon>
        <taxon>Tracheophyta</taxon>
        <taxon>Spermatophyta</taxon>
        <taxon>Magnoliopsida</taxon>
        <taxon>Liliopsida</taxon>
        <taxon>Poales</taxon>
        <taxon>Poaceae</taxon>
        <taxon>BOP clade</taxon>
        <taxon>Oryzoideae</taxon>
        <taxon>Oryzeae</taxon>
        <taxon>Oryzinae</taxon>
        <taxon>Oryza</taxon>
        <taxon>Oryza sativa</taxon>
    </lineage>
</organism>
<sequence>MAFHDGEASVAVVLRTSPPPHPDRPVRRAAAHQLAGRRQAKYRSRVPSERARGLHAAVAAAGALPDDNGAVARAGVEHLAVGSESERVHRRPVALHRADQRVLPLPGAAGPRLDLLVGRARVHAPVGGDRERVDGVVVRRRDGLHAPEAGQAPHLDAPVPRRGVEERAVRGHRERGDRVHVVHPGAPPVPPDLHVAPRQQARPEAVHGGREHRAQDELRPCLAVPPPATGTPRPDLAVLVGAQEEPAIARGEERLDGAVGVGDRRAAAAAAATVILLLLLLTSPCAVQCPQPDAPVRRGDVQRVTVDGESGDVRRRRRVAFDRGDELVERRACVQVMDVKGRKGTEARLRRERHGSREHATFCSLMLDLASFLLTRRGFHGTGDPTRPENQIFSRETIQTQARVSCNIIRSGYSDSMLGWI</sequence>
<dbReference type="FunCoup" id="A0A0P0VPG9">
    <property type="interactions" value="4"/>
</dbReference>
<reference evidence="3" key="1">
    <citation type="journal article" date="2005" name="Nature">
        <title>The map-based sequence of the rice genome.</title>
        <authorList>
            <consortium name="International rice genome sequencing project (IRGSP)"/>
            <person name="Matsumoto T."/>
            <person name="Wu J."/>
            <person name="Kanamori H."/>
            <person name="Katayose Y."/>
            <person name="Fujisawa M."/>
            <person name="Namiki N."/>
            <person name="Mizuno H."/>
            <person name="Yamamoto K."/>
            <person name="Antonio B.A."/>
            <person name="Baba T."/>
            <person name="Sakata K."/>
            <person name="Nagamura Y."/>
            <person name="Aoki H."/>
            <person name="Arikawa K."/>
            <person name="Arita K."/>
            <person name="Bito T."/>
            <person name="Chiden Y."/>
            <person name="Fujitsuka N."/>
            <person name="Fukunaka R."/>
            <person name="Hamada M."/>
            <person name="Harada C."/>
            <person name="Hayashi A."/>
            <person name="Hijishita S."/>
            <person name="Honda M."/>
            <person name="Hosokawa S."/>
            <person name="Ichikawa Y."/>
            <person name="Idonuma A."/>
            <person name="Iijima M."/>
            <person name="Ikeda M."/>
            <person name="Ikeno M."/>
            <person name="Ito K."/>
            <person name="Ito S."/>
            <person name="Ito T."/>
            <person name="Ito Y."/>
            <person name="Ito Y."/>
            <person name="Iwabuchi A."/>
            <person name="Kamiya K."/>
            <person name="Karasawa W."/>
            <person name="Kurita K."/>
            <person name="Katagiri S."/>
            <person name="Kikuta A."/>
            <person name="Kobayashi H."/>
            <person name="Kobayashi N."/>
            <person name="Machita K."/>
            <person name="Maehara T."/>
            <person name="Masukawa M."/>
            <person name="Mizubayashi T."/>
            <person name="Mukai Y."/>
            <person name="Nagasaki H."/>
            <person name="Nagata Y."/>
            <person name="Naito S."/>
            <person name="Nakashima M."/>
            <person name="Nakama Y."/>
            <person name="Nakamichi Y."/>
            <person name="Nakamura M."/>
            <person name="Meguro A."/>
            <person name="Negishi M."/>
            <person name="Ohta I."/>
            <person name="Ohta T."/>
            <person name="Okamoto M."/>
            <person name="Ono N."/>
            <person name="Saji S."/>
            <person name="Sakaguchi M."/>
            <person name="Sakai K."/>
            <person name="Shibata M."/>
            <person name="Shimokawa T."/>
            <person name="Song J."/>
            <person name="Takazaki Y."/>
            <person name="Terasawa K."/>
            <person name="Tsugane M."/>
            <person name="Tsuji K."/>
            <person name="Ueda S."/>
            <person name="Waki K."/>
            <person name="Yamagata H."/>
            <person name="Yamamoto M."/>
            <person name="Yamamoto S."/>
            <person name="Yamane H."/>
            <person name="Yoshiki S."/>
            <person name="Yoshihara R."/>
            <person name="Yukawa K."/>
            <person name="Zhong H."/>
            <person name="Yano M."/>
            <person name="Yuan Q."/>
            <person name="Ouyang S."/>
            <person name="Liu J."/>
            <person name="Jones K.M."/>
            <person name="Gansberger K."/>
            <person name="Moffat K."/>
            <person name="Hill J."/>
            <person name="Bera J."/>
            <person name="Fadrosh D."/>
            <person name="Jin S."/>
            <person name="Johri S."/>
            <person name="Kim M."/>
            <person name="Overton L."/>
            <person name="Reardon M."/>
            <person name="Tsitrin T."/>
            <person name="Vuong H."/>
            <person name="Weaver B."/>
            <person name="Ciecko A."/>
            <person name="Tallon L."/>
            <person name="Jackson J."/>
            <person name="Pai G."/>
            <person name="Aken S.V."/>
            <person name="Utterback T."/>
            <person name="Reidmuller S."/>
            <person name="Feldblyum T."/>
            <person name="Hsiao J."/>
            <person name="Zismann V."/>
            <person name="Iobst S."/>
            <person name="de Vazeille A.R."/>
            <person name="Buell C.R."/>
            <person name="Ying K."/>
            <person name="Li Y."/>
            <person name="Lu T."/>
            <person name="Huang Y."/>
            <person name="Zhao Q."/>
            <person name="Feng Q."/>
            <person name="Zhang L."/>
            <person name="Zhu J."/>
            <person name="Weng Q."/>
            <person name="Mu J."/>
            <person name="Lu Y."/>
            <person name="Fan D."/>
            <person name="Liu Y."/>
            <person name="Guan J."/>
            <person name="Zhang Y."/>
            <person name="Yu S."/>
            <person name="Liu X."/>
            <person name="Zhang Y."/>
            <person name="Hong G."/>
            <person name="Han B."/>
            <person name="Choisne N."/>
            <person name="Demange N."/>
            <person name="Orjeda G."/>
            <person name="Samain S."/>
            <person name="Cattolico L."/>
            <person name="Pelletier E."/>
            <person name="Couloux A."/>
            <person name="Segurens B."/>
            <person name="Wincker P."/>
            <person name="D'Hont A."/>
            <person name="Scarpelli C."/>
            <person name="Weissenbach J."/>
            <person name="Salanoubat M."/>
            <person name="Quetier F."/>
            <person name="Yu Y."/>
            <person name="Kim H.R."/>
            <person name="Rambo T."/>
            <person name="Currie J."/>
            <person name="Collura K."/>
            <person name="Luo M."/>
            <person name="Yang T."/>
            <person name="Ammiraju J.S.S."/>
            <person name="Engler F."/>
            <person name="Soderlund C."/>
            <person name="Wing R.A."/>
            <person name="Palmer L.E."/>
            <person name="de la Bastide M."/>
            <person name="Spiegel L."/>
            <person name="Nascimento L."/>
            <person name="Zutavern T."/>
            <person name="O'Shaughnessy A."/>
            <person name="Dike S."/>
            <person name="Dedhia N."/>
            <person name="Preston R."/>
            <person name="Balija V."/>
            <person name="McCombie W.R."/>
            <person name="Chow T."/>
            <person name="Chen H."/>
            <person name="Chung M."/>
            <person name="Chen C."/>
            <person name="Shaw J."/>
            <person name="Wu H."/>
            <person name="Hsiao K."/>
            <person name="Chao Y."/>
            <person name="Chu M."/>
            <person name="Cheng C."/>
            <person name="Hour A."/>
            <person name="Lee P."/>
            <person name="Lin S."/>
            <person name="Lin Y."/>
            <person name="Liou J."/>
            <person name="Liu S."/>
            <person name="Hsing Y."/>
            <person name="Raghuvanshi S."/>
            <person name="Mohanty A."/>
            <person name="Bharti A.K."/>
            <person name="Gaur A."/>
            <person name="Gupta V."/>
            <person name="Kumar D."/>
            <person name="Ravi V."/>
            <person name="Vij S."/>
            <person name="Kapur A."/>
            <person name="Khurana P."/>
            <person name="Khurana P."/>
            <person name="Khurana J.P."/>
            <person name="Tyagi A.K."/>
            <person name="Gaikwad K."/>
            <person name="Singh A."/>
            <person name="Dalal V."/>
            <person name="Srivastava S."/>
            <person name="Dixit A."/>
            <person name="Pal A.K."/>
            <person name="Ghazi I.A."/>
            <person name="Yadav M."/>
            <person name="Pandit A."/>
            <person name="Bhargava A."/>
            <person name="Sureshbabu K."/>
            <person name="Batra K."/>
            <person name="Sharma T.R."/>
            <person name="Mohapatra T."/>
            <person name="Singh N.K."/>
            <person name="Messing J."/>
            <person name="Nelson A.B."/>
            <person name="Fuks G."/>
            <person name="Kavchok S."/>
            <person name="Keizer G."/>
            <person name="Linton E."/>
            <person name="Llaca V."/>
            <person name="Song R."/>
            <person name="Tanyolac B."/>
            <person name="Young S."/>
            <person name="Ho-Il K."/>
            <person name="Hahn J.H."/>
            <person name="Sangsakoo G."/>
            <person name="Vanavichit A."/>
            <person name="de Mattos Luiz.A.T."/>
            <person name="Zimmer P.D."/>
            <person name="Malone G."/>
            <person name="Dellagostin O."/>
            <person name="de Oliveira A.C."/>
            <person name="Bevan M."/>
            <person name="Bancroft I."/>
            <person name="Minx P."/>
            <person name="Cordum H."/>
            <person name="Wilson R."/>
            <person name="Cheng Z."/>
            <person name="Jin W."/>
            <person name="Jiang J."/>
            <person name="Leong S.A."/>
            <person name="Iwama H."/>
            <person name="Gojobori T."/>
            <person name="Itoh T."/>
            <person name="Niimura Y."/>
            <person name="Fujii Y."/>
            <person name="Habara T."/>
            <person name="Sakai H."/>
            <person name="Sato Y."/>
            <person name="Wilson G."/>
            <person name="Kumar K."/>
            <person name="McCouch S."/>
            <person name="Juretic N."/>
            <person name="Hoen D."/>
            <person name="Wright S."/>
            <person name="Bruskiewich R."/>
            <person name="Bureau T."/>
            <person name="Miyao A."/>
            <person name="Hirochika H."/>
            <person name="Nishikawa T."/>
            <person name="Kadowaki K."/>
            <person name="Sugiura M."/>
            <person name="Burr B."/>
            <person name="Sasaki T."/>
        </authorList>
    </citation>
    <scope>NUCLEOTIDE SEQUENCE [LARGE SCALE GENOMIC DNA]</scope>
    <source>
        <strain evidence="3">cv. Nipponbare</strain>
    </source>
</reference>
<dbReference type="Gramene" id="Os02t0740800-01">
    <property type="protein sequence ID" value="Os02t0740800-01"/>
    <property type="gene ID" value="Os02g0740800"/>
</dbReference>
<reference evidence="2 3" key="2">
    <citation type="journal article" date="2013" name="Plant Cell Physiol.">
        <title>Rice Annotation Project Database (RAP-DB): an integrative and interactive database for rice genomics.</title>
        <authorList>
            <person name="Sakai H."/>
            <person name="Lee S.S."/>
            <person name="Tanaka T."/>
            <person name="Numa H."/>
            <person name="Kim J."/>
            <person name="Kawahara Y."/>
            <person name="Wakimoto H."/>
            <person name="Yang C.C."/>
            <person name="Iwamoto M."/>
            <person name="Abe T."/>
            <person name="Yamada Y."/>
            <person name="Muto A."/>
            <person name="Inokuchi H."/>
            <person name="Ikemura T."/>
            <person name="Matsumoto T."/>
            <person name="Sasaki T."/>
            <person name="Itoh T."/>
        </authorList>
    </citation>
    <scope>NUCLEOTIDE SEQUENCE [LARGE SCALE GENOMIC DNA]</scope>
    <source>
        <strain evidence="3">cv. Nipponbare</strain>
    </source>
</reference>
<feature type="region of interest" description="Disordered" evidence="1">
    <location>
        <begin position="171"/>
        <end position="195"/>
    </location>
</feature>
<accession>A0A0P0VPG9</accession>
<dbReference type="Proteomes" id="UP000059680">
    <property type="component" value="Chromosome 2"/>
</dbReference>
<feature type="non-terminal residue" evidence="2">
    <location>
        <position position="421"/>
    </location>
</feature>
<proteinExistence type="predicted"/>
<dbReference type="EMBL" id="AP014958">
    <property type="protein sequence ID" value="BAS80846.1"/>
    <property type="molecule type" value="Genomic_DNA"/>
</dbReference>
<reference evidence="2 3" key="3">
    <citation type="journal article" date="2013" name="Rice">
        <title>Improvement of the Oryza sativa Nipponbare reference genome using next generation sequence and optical map data.</title>
        <authorList>
            <person name="Kawahara Y."/>
            <person name="de la Bastide M."/>
            <person name="Hamilton J.P."/>
            <person name="Kanamori H."/>
            <person name="McCombie W.R."/>
            <person name="Ouyang S."/>
            <person name="Schwartz D.C."/>
            <person name="Tanaka T."/>
            <person name="Wu J."/>
            <person name="Zhou S."/>
            <person name="Childs K.L."/>
            <person name="Davidson R.M."/>
            <person name="Lin H."/>
            <person name="Quesada-Ocampo L."/>
            <person name="Vaillancourt B."/>
            <person name="Sakai H."/>
            <person name="Lee S.S."/>
            <person name="Kim J."/>
            <person name="Numa H."/>
            <person name="Itoh T."/>
            <person name="Buell C.R."/>
            <person name="Matsumoto T."/>
        </authorList>
    </citation>
    <scope>NUCLEOTIDE SEQUENCE [LARGE SCALE GENOMIC DNA]</scope>
    <source>
        <strain evidence="3">cv. Nipponbare</strain>
    </source>
</reference>
<name>A0A0P0VPG9_ORYSJ</name>